<feature type="non-terminal residue" evidence="2">
    <location>
        <position position="1"/>
    </location>
</feature>
<dbReference type="GO" id="GO:0005840">
    <property type="term" value="C:ribosome"/>
    <property type="evidence" value="ECO:0007669"/>
    <property type="project" value="UniProtKB-KW"/>
</dbReference>
<accession>A0A8E0RQ60</accession>
<gene>
    <name evidence="2" type="ORF">FBUS_07781</name>
</gene>
<reference evidence="2" key="1">
    <citation type="submission" date="2019-05" db="EMBL/GenBank/DDBJ databases">
        <title>Annotation for the trematode Fasciolopsis buski.</title>
        <authorList>
            <person name="Choi Y.-J."/>
        </authorList>
    </citation>
    <scope>NUCLEOTIDE SEQUENCE</scope>
    <source>
        <strain evidence="2">HT</strain>
        <tissue evidence="2">Whole worm</tissue>
    </source>
</reference>
<dbReference type="InterPro" id="IPR046336">
    <property type="entry name" value="Lon_prtase_N_sf"/>
</dbReference>
<dbReference type="AlphaFoldDB" id="A0A8E0RQ60"/>
<evidence type="ECO:0000313" key="3">
    <source>
        <dbReference type="Proteomes" id="UP000728185"/>
    </source>
</evidence>
<evidence type="ECO:0000256" key="1">
    <source>
        <dbReference type="SAM" id="MobiDB-lite"/>
    </source>
</evidence>
<feature type="region of interest" description="Disordered" evidence="1">
    <location>
        <begin position="178"/>
        <end position="198"/>
    </location>
</feature>
<evidence type="ECO:0000313" key="2">
    <source>
        <dbReference type="EMBL" id="KAA0187866.1"/>
    </source>
</evidence>
<proteinExistence type="predicted"/>
<keyword evidence="2" id="KW-0687">Ribonucleoprotein</keyword>
<protein>
    <submittedName>
        <fullName evidence="2">Ribosomal protein L35A</fullName>
    </submittedName>
</protein>
<keyword evidence="2" id="KW-0689">Ribosomal protein</keyword>
<dbReference type="Proteomes" id="UP000728185">
    <property type="component" value="Unassembled WGS sequence"/>
</dbReference>
<dbReference type="Gene3D" id="2.30.130.40">
    <property type="entry name" value="LON domain-like"/>
    <property type="match status" value="1"/>
</dbReference>
<dbReference type="OrthoDB" id="6240329at2759"/>
<dbReference type="EMBL" id="LUCM01008835">
    <property type="protein sequence ID" value="KAA0187866.1"/>
    <property type="molecule type" value="Genomic_DNA"/>
</dbReference>
<comment type="caution">
    <text evidence="2">The sequence shown here is derived from an EMBL/GenBank/DDBJ whole genome shotgun (WGS) entry which is preliminary data.</text>
</comment>
<sequence>TFQYLGSDLVEVSGRTFLEPGTEIPLFAFHRSGVVLVPGQSLPLIPYGPFEANLLQKINREKVPLIFLPGCITSNFFAKSFDPYDAPEDLVDRVGTTADLIAIHIPDEEEYDTMHAIFVGRQRIRITKVARSEDYALVCHGIILPETSTNHSMATHPLGWGLLPRSWCRFGLDPPAVRQKLPESDHPPPLSTATRIRK</sequence>
<organism evidence="2 3">
    <name type="scientific">Fasciolopsis buskii</name>
    <dbReference type="NCBI Taxonomy" id="27845"/>
    <lineage>
        <taxon>Eukaryota</taxon>
        <taxon>Metazoa</taxon>
        <taxon>Spiralia</taxon>
        <taxon>Lophotrochozoa</taxon>
        <taxon>Platyhelminthes</taxon>
        <taxon>Trematoda</taxon>
        <taxon>Digenea</taxon>
        <taxon>Plagiorchiida</taxon>
        <taxon>Echinostomata</taxon>
        <taxon>Echinostomatoidea</taxon>
        <taxon>Fasciolidae</taxon>
        <taxon>Fasciolopsis</taxon>
    </lineage>
</organism>
<name>A0A8E0RQ60_9TREM</name>
<keyword evidence="3" id="KW-1185">Reference proteome</keyword>